<evidence type="ECO:0000256" key="1">
    <source>
        <dbReference type="SAM" id="MobiDB-lite"/>
    </source>
</evidence>
<sequence length="285" mass="32191">MRFNKHVSLSDLKRKISTKIASHCGKQMLRLFYKFSVSTDPLKFSEMELEDDDDLRTMIAIYCPPEIENRNPIKLFAEIAKPNPIQVVIPASQCPGIDFDLNVSWEDQSGFGQSMPTLKNPNTEIHLEVLATIEDGDEGSDNDDESHCDPNDDFSDPDLEYILEYIDKEGPVEGENANPYLAGNTGLSIVIRNNPGSFVTDVDPDTALAHEFPEYTNIVLAHLLDEEFDDEELFVEQQFNNKKDCLHAIKQLSLKLDVDYKVTKSTQSLYVGECWKASSGCKWCV</sequence>
<organism evidence="2 3">
    <name type="scientific">Gossypium arboreum</name>
    <name type="common">Tree cotton</name>
    <name type="synonym">Gossypium nanking</name>
    <dbReference type="NCBI Taxonomy" id="29729"/>
    <lineage>
        <taxon>Eukaryota</taxon>
        <taxon>Viridiplantae</taxon>
        <taxon>Streptophyta</taxon>
        <taxon>Embryophyta</taxon>
        <taxon>Tracheophyta</taxon>
        <taxon>Spermatophyta</taxon>
        <taxon>Magnoliopsida</taxon>
        <taxon>eudicotyledons</taxon>
        <taxon>Gunneridae</taxon>
        <taxon>Pentapetalae</taxon>
        <taxon>rosids</taxon>
        <taxon>malvids</taxon>
        <taxon>Malvales</taxon>
        <taxon>Malvaceae</taxon>
        <taxon>Malvoideae</taxon>
        <taxon>Gossypium</taxon>
    </lineage>
</organism>
<dbReference type="Proteomes" id="UP001358586">
    <property type="component" value="Chromosome 3"/>
</dbReference>
<feature type="compositionally biased region" description="Acidic residues" evidence="1">
    <location>
        <begin position="135"/>
        <end position="144"/>
    </location>
</feature>
<evidence type="ECO:0000313" key="2">
    <source>
        <dbReference type="EMBL" id="KAK5839970.1"/>
    </source>
</evidence>
<gene>
    <name evidence="2" type="ORF">PVK06_008830</name>
</gene>
<evidence type="ECO:0008006" key="4">
    <source>
        <dbReference type="Google" id="ProtNLM"/>
    </source>
</evidence>
<evidence type="ECO:0000313" key="3">
    <source>
        <dbReference type="Proteomes" id="UP001358586"/>
    </source>
</evidence>
<proteinExistence type="predicted"/>
<feature type="region of interest" description="Disordered" evidence="1">
    <location>
        <begin position="135"/>
        <end position="154"/>
    </location>
</feature>
<accession>A0ABR0QKY2</accession>
<name>A0ABR0QKY2_GOSAR</name>
<protein>
    <recommendedName>
        <fullName evidence="4">PB1 domain-containing protein</fullName>
    </recommendedName>
</protein>
<dbReference type="EMBL" id="JARKNE010000003">
    <property type="protein sequence ID" value="KAK5839970.1"/>
    <property type="molecule type" value="Genomic_DNA"/>
</dbReference>
<comment type="caution">
    <text evidence="2">The sequence shown here is derived from an EMBL/GenBank/DDBJ whole genome shotgun (WGS) entry which is preliminary data.</text>
</comment>
<keyword evidence="3" id="KW-1185">Reference proteome</keyword>
<reference evidence="2 3" key="1">
    <citation type="submission" date="2023-03" db="EMBL/GenBank/DDBJ databases">
        <title>WGS of Gossypium arboreum.</title>
        <authorList>
            <person name="Yu D."/>
        </authorList>
    </citation>
    <scope>NUCLEOTIDE SEQUENCE [LARGE SCALE GENOMIC DNA]</scope>
    <source>
        <tissue evidence="2">Leaf</tissue>
    </source>
</reference>